<dbReference type="EMBL" id="PDDY01000003">
    <property type="protein sequence ID" value="PEH40512.1"/>
    <property type="molecule type" value="Genomic_DNA"/>
</dbReference>
<dbReference type="Proteomes" id="UP000220629">
    <property type="component" value="Unassembled WGS sequence"/>
</dbReference>
<evidence type="ECO:0000313" key="1">
    <source>
        <dbReference type="EMBL" id="PEH40512.1"/>
    </source>
</evidence>
<protein>
    <submittedName>
        <fullName evidence="1">Uncharacterized protein</fullName>
    </submittedName>
</protein>
<dbReference type="AlphaFoldDB" id="A0A2A7SAL2"/>
<comment type="caution">
    <text evidence="1">The sequence shown here is derived from an EMBL/GenBank/DDBJ whole genome shotgun (WGS) entry which is preliminary data.</text>
</comment>
<proteinExistence type="predicted"/>
<evidence type="ECO:0000313" key="2">
    <source>
        <dbReference type="Proteomes" id="UP000220629"/>
    </source>
</evidence>
<sequence length="142" mass="16172">MLVNAEQQWVRGCRGALSAGAVRWLETGDRGTSSETIFTVLTGLHLINEEEMSHPLDAWDFRRCCLLLDSCPELAKRFDNMRAVSTEWDALIGAWYSIFALMDSENPHWRDRVGTLIRTHQRISDVLIGIADPTQNAKLEER</sequence>
<organism evidence="1 2">
    <name type="scientific">Burkholderia gladioli</name>
    <name type="common">Pseudomonas marginata</name>
    <name type="synonym">Phytomonas marginata</name>
    <dbReference type="NCBI Taxonomy" id="28095"/>
    <lineage>
        <taxon>Bacteria</taxon>
        <taxon>Pseudomonadati</taxon>
        <taxon>Pseudomonadota</taxon>
        <taxon>Betaproteobacteria</taxon>
        <taxon>Burkholderiales</taxon>
        <taxon>Burkholderiaceae</taxon>
        <taxon>Burkholderia</taxon>
    </lineage>
</organism>
<reference evidence="2" key="1">
    <citation type="submission" date="2017-09" db="EMBL/GenBank/DDBJ databases">
        <title>FDA dAtabase for Regulatory Grade micrObial Sequences (FDA-ARGOS): Supporting development and validation of Infectious Disease Dx tests.</title>
        <authorList>
            <person name="Minogue T."/>
            <person name="Wolcott M."/>
            <person name="Wasieloski L."/>
            <person name="Aguilar W."/>
            <person name="Moore D."/>
            <person name="Tallon L."/>
            <person name="Sadzewicz L."/>
            <person name="Ott S."/>
            <person name="Zhao X."/>
            <person name="Nagaraj S."/>
            <person name="Vavikolanu K."/>
            <person name="Aluvathingal J."/>
            <person name="Nadendla S."/>
            <person name="Sichtig H."/>
        </authorList>
    </citation>
    <scope>NUCLEOTIDE SEQUENCE [LARGE SCALE GENOMIC DNA]</scope>
    <source>
        <strain evidence="2">FDAARGOS_390</strain>
    </source>
</reference>
<accession>A0A2A7SAL2</accession>
<gene>
    <name evidence="1" type="ORF">CRM94_17315</name>
</gene>
<dbReference type="RefSeq" id="WP_098153444.1">
    <property type="nucleotide sequence ID" value="NZ_PDDY01000003.1"/>
</dbReference>
<name>A0A2A7SAL2_BURGA</name>